<dbReference type="PATRIC" id="fig|1121439.3.peg.1254"/>
<feature type="region of interest" description="Disordered" evidence="2">
    <location>
        <begin position="71"/>
        <end position="114"/>
    </location>
</feature>
<gene>
    <name evidence="3" type="ORF">dsat_0041</name>
</gene>
<evidence type="ECO:0000256" key="2">
    <source>
        <dbReference type="SAM" id="MobiDB-lite"/>
    </source>
</evidence>
<accession>S7UQ01</accession>
<proteinExistence type="predicted"/>
<dbReference type="eggNOG" id="ENOG5031GVY">
    <property type="taxonomic scope" value="Bacteria"/>
</dbReference>
<name>S7UQ01_9BACT</name>
<evidence type="ECO:0000256" key="1">
    <source>
        <dbReference type="SAM" id="Coils"/>
    </source>
</evidence>
<reference evidence="3 4" key="1">
    <citation type="journal article" date="2013" name="Genome Announc.">
        <title>Draft genome sequences for three mercury-methylating, sulfate-reducing bacteria.</title>
        <authorList>
            <person name="Brown S.D."/>
            <person name="Hurt R.A.Jr."/>
            <person name="Gilmour C.C."/>
            <person name="Elias D.A."/>
        </authorList>
    </citation>
    <scope>NUCLEOTIDE SEQUENCE [LARGE SCALE GENOMIC DNA]</scope>
    <source>
        <strain evidence="3 4">DSM 16529</strain>
    </source>
</reference>
<dbReference type="STRING" id="1121439.dsat_0041"/>
<organism evidence="3 4">
    <name type="scientific">Alkalidesulfovibrio alkalitolerans DSM 16529</name>
    <dbReference type="NCBI Taxonomy" id="1121439"/>
    <lineage>
        <taxon>Bacteria</taxon>
        <taxon>Pseudomonadati</taxon>
        <taxon>Thermodesulfobacteriota</taxon>
        <taxon>Desulfovibrionia</taxon>
        <taxon>Desulfovibrionales</taxon>
        <taxon>Desulfovibrionaceae</taxon>
        <taxon>Alkalidesulfovibrio</taxon>
    </lineage>
</organism>
<keyword evidence="1" id="KW-0175">Coiled coil</keyword>
<keyword evidence="4" id="KW-1185">Reference proteome</keyword>
<dbReference type="AlphaFoldDB" id="S7UQ01"/>
<dbReference type="EMBL" id="ATHI01000011">
    <property type="protein sequence ID" value="EPR34393.1"/>
    <property type="molecule type" value="Genomic_DNA"/>
</dbReference>
<evidence type="ECO:0000313" key="3">
    <source>
        <dbReference type="EMBL" id="EPR34393.1"/>
    </source>
</evidence>
<feature type="coiled-coil region" evidence="1">
    <location>
        <begin position="28"/>
        <end position="66"/>
    </location>
</feature>
<protein>
    <submittedName>
        <fullName evidence="3">Uncharacterized protein</fullName>
    </submittedName>
</protein>
<sequence length="165" mass="18265">MGVFLSVLALSFIAVAGILVDRHLRARFEQEERDLVAAEEDVKTKLAELLSEKRKLESDLIQAESQLTVADWHAHEQQMPKESAAPATPLPPPARPKAAGKPPMTSNQRNERQGRWLLSNGKISLEQHEKAVRLVGQVAPDLLQTCLLLNYIDKDTAKKAQEASA</sequence>
<evidence type="ECO:0000313" key="4">
    <source>
        <dbReference type="Proteomes" id="UP000014975"/>
    </source>
</evidence>
<comment type="caution">
    <text evidence="3">The sequence shown here is derived from an EMBL/GenBank/DDBJ whole genome shotgun (WGS) entry which is preliminary data.</text>
</comment>
<dbReference type="Proteomes" id="UP000014975">
    <property type="component" value="Unassembled WGS sequence"/>
</dbReference>
<dbReference type="RefSeq" id="WP_020885447.1">
    <property type="nucleotide sequence ID" value="NZ_ATHI01000011.1"/>
</dbReference>
<dbReference type="OrthoDB" id="5465380at2"/>